<dbReference type="InterPro" id="IPR029043">
    <property type="entry name" value="GcvT/YgfZ_C"/>
</dbReference>
<reference evidence="3" key="1">
    <citation type="journal article" date="2021" name="PeerJ">
        <title>Extensive microbial diversity within the chicken gut microbiome revealed by metagenomics and culture.</title>
        <authorList>
            <person name="Gilroy R."/>
            <person name="Ravi A."/>
            <person name="Getino M."/>
            <person name="Pursley I."/>
            <person name="Horton D.L."/>
            <person name="Alikhan N.F."/>
            <person name="Baker D."/>
            <person name="Gharbi K."/>
            <person name="Hall N."/>
            <person name="Watson M."/>
            <person name="Adriaenssens E.M."/>
            <person name="Foster-Nyarko E."/>
            <person name="Jarju S."/>
            <person name="Secka A."/>
            <person name="Antonio M."/>
            <person name="Oren A."/>
            <person name="Chaudhuri R.R."/>
            <person name="La Ragione R."/>
            <person name="Hildebrand F."/>
            <person name="Pallen M.J."/>
        </authorList>
    </citation>
    <scope>NUCLEOTIDE SEQUENCE</scope>
    <source>
        <strain evidence="3">ChiSjej1B19-8411</strain>
    </source>
</reference>
<dbReference type="PANTHER" id="PTHR43757">
    <property type="entry name" value="AMINOMETHYLTRANSFERASE"/>
    <property type="match status" value="1"/>
</dbReference>
<reference evidence="3" key="2">
    <citation type="submission" date="2021-04" db="EMBL/GenBank/DDBJ databases">
        <authorList>
            <person name="Gilroy R."/>
        </authorList>
    </citation>
    <scope>NUCLEOTIDE SEQUENCE</scope>
    <source>
        <strain evidence="3">ChiSjej1B19-8411</strain>
    </source>
</reference>
<dbReference type="AlphaFoldDB" id="A0A9D1WI70"/>
<dbReference type="Pfam" id="PF01571">
    <property type="entry name" value="GCV_T"/>
    <property type="match status" value="1"/>
</dbReference>
<comment type="caution">
    <text evidence="3">The sequence shown here is derived from an EMBL/GenBank/DDBJ whole genome shotgun (WGS) entry which is preliminary data.</text>
</comment>
<feature type="binding site" evidence="1">
    <location>
        <position position="173"/>
    </location>
    <ligand>
        <name>substrate</name>
    </ligand>
</feature>
<evidence type="ECO:0000313" key="3">
    <source>
        <dbReference type="EMBL" id="HIX59277.1"/>
    </source>
</evidence>
<organism evidence="3 4">
    <name type="scientific">Candidatus Blautia gallistercoris</name>
    <dbReference type="NCBI Taxonomy" id="2838490"/>
    <lineage>
        <taxon>Bacteria</taxon>
        <taxon>Bacillati</taxon>
        <taxon>Bacillota</taxon>
        <taxon>Clostridia</taxon>
        <taxon>Lachnospirales</taxon>
        <taxon>Lachnospiraceae</taxon>
        <taxon>Blautia</taxon>
    </lineage>
</organism>
<dbReference type="PANTHER" id="PTHR43757:SF2">
    <property type="entry name" value="AMINOMETHYLTRANSFERASE, MITOCHONDRIAL"/>
    <property type="match status" value="1"/>
</dbReference>
<gene>
    <name evidence="3" type="ORF">IAA45_06120</name>
</gene>
<evidence type="ECO:0000313" key="4">
    <source>
        <dbReference type="Proteomes" id="UP000886817"/>
    </source>
</evidence>
<sequence length="338" mass="38365">MYKNVYKYDDMKRGEHMAVRETFGWYFWTHHLVEVKGAGAAAFLDWIATGNIASLKVGSDRYTTLLNEAGEIIDDTVIMRMEEEVFWVSTLFAHKLIPWLEGHKGDRQVEFKRITEQWDMYAVQGPRSLDVINWLVEEPVDGQKFFTIRDNTVDGIPVKINRAGFTGEKLGYEIYVAPDKDAVIEEKLKAAEAVYGGRQVTEFQVMAWTLPTEAGFYYMRDLMHTSPLEVGLERGIDWNKEFIGKEALLKEKEAGPAREMLGFTVEQADIQINGKHMGGPGDPVLLDGEEVGRVSKIVYGYVKDTNIGYILARKGALKPGDKVMIHGYEGQITEKCFM</sequence>
<name>A0A9D1WI70_9FIRM</name>
<dbReference type="Gene3D" id="3.30.1360.120">
    <property type="entry name" value="Probable tRNA modification gtpase trme, domain 1"/>
    <property type="match status" value="1"/>
</dbReference>
<accession>A0A9D1WI70</accession>
<dbReference type="SUPFAM" id="SSF103025">
    <property type="entry name" value="Folate-binding domain"/>
    <property type="match status" value="1"/>
</dbReference>
<dbReference type="SUPFAM" id="SSF101790">
    <property type="entry name" value="Aminomethyltransferase beta-barrel domain"/>
    <property type="match status" value="1"/>
</dbReference>
<dbReference type="PIRSF" id="PIRSF006487">
    <property type="entry name" value="GcvT"/>
    <property type="match status" value="1"/>
</dbReference>
<proteinExistence type="predicted"/>
<protein>
    <submittedName>
        <fullName evidence="3">Aminomethyltransferase family protein</fullName>
    </submittedName>
</protein>
<evidence type="ECO:0000259" key="2">
    <source>
        <dbReference type="Pfam" id="PF01571"/>
    </source>
</evidence>
<dbReference type="InterPro" id="IPR006222">
    <property type="entry name" value="GCVT_N"/>
</dbReference>
<dbReference type="Proteomes" id="UP000886817">
    <property type="component" value="Unassembled WGS sequence"/>
</dbReference>
<dbReference type="InterPro" id="IPR027266">
    <property type="entry name" value="TrmE/GcvT-like"/>
</dbReference>
<feature type="domain" description="GCVT N-terminal" evidence="2">
    <location>
        <begin position="8"/>
        <end position="240"/>
    </location>
</feature>
<evidence type="ECO:0000256" key="1">
    <source>
        <dbReference type="PIRSR" id="PIRSR006487-1"/>
    </source>
</evidence>
<dbReference type="InterPro" id="IPR028896">
    <property type="entry name" value="GcvT/YgfZ/DmdA"/>
</dbReference>
<dbReference type="EMBL" id="DXEX01000135">
    <property type="protein sequence ID" value="HIX59277.1"/>
    <property type="molecule type" value="Genomic_DNA"/>
</dbReference>